<dbReference type="SUPFAM" id="SSF48371">
    <property type="entry name" value="ARM repeat"/>
    <property type="match status" value="1"/>
</dbReference>
<evidence type="ECO:0000256" key="1">
    <source>
        <dbReference type="ARBA" id="ARBA00022737"/>
    </source>
</evidence>
<dbReference type="AlphaFoldDB" id="A0A0V0R556"/>
<evidence type="ECO:0000259" key="4">
    <source>
        <dbReference type="PROSITE" id="PS50303"/>
    </source>
</evidence>
<feature type="compositionally biased region" description="Low complexity" evidence="3">
    <location>
        <begin position="215"/>
        <end position="224"/>
    </location>
</feature>
<gene>
    <name evidence="5" type="ORF">PPERSA_09287</name>
</gene>
<dbReference type="InterPro" id="IPR033133">
    <property type="entry name" value="PUM-HD"/>
</dbReference>
<feature type="repeat" description="Pumilio" evidence="2">
    <location>
        <begin position="407"/>
        <end position="442"/>
    </location>
</feature>
<dbReference type="PROSITE" id="PS50303">
    <property type="entry name" value="PUM_HD"/>
    <property type="match status" value="1"/>
</dbReference>
<comment type="caution">
    <text evidence="5">The sequence shown here is derived from an EMBL/GenBank/DDBJ whole genome shotgun (WGS) entry which is preliminary data.</text>
</comment>
<feature type="repeat" description="Pumilio" evidence="2">
    <location>
        <begin position="479"/>
        <end position="516"/>
    </location>
</feature>
<dbReference type="Pfam" id="PF00806">
    <property type="entry name" value="PUF"/>
    <property type="match status" value="8"/>
</dbReference>
<dbReference type="OrthoDB" id="668540at2759"/>
<dbReference type="InParanoid" id="A0A0V0R556"/>
<dbReference type="GO" id="GO:0010608">
    <property type="term" value="P:post-transcriptional regulation of gene expression"/>
    <property type="evidence" value="ECO:0007669"/>
    <property type="project" value="TreeGrafter"/>
</dbReference>
<feature type="region of interest" description="Disordered" evidence="3">
    <location>
        <begin position="198"/>
        <end position="224"/>
    </location>
</feature>
<evidence type="ECO:0000313" key="6">
    <source>
        <dbReference type="Proteomes" id="UP000054937"/>
    </source>
</evidence>
<protein>
    <submittedName>
        <fullName evidence="5">Armadillo-type fold</fullName>
    </submittedName>
</protein>
<feature type="region of interest" description="Disordered" evidence="3">
    <location>
        <begin position="131"/>
        <end position="155"/>
    </location>
</feature>
<dbReference type="Gene3D" id="1.25.10.10">
    <property type="entry name" value="Leucine-rich Repeat Variant"/>
    <property type="match status" value="1"/>
</dbReference>
<dbReference type="OMA" id="YLFERCK"/>
<dbReference type="Proteomes" id="UP000054937">
    <property type="component" value="Unassembled WGS sequence"/>
</dbReference>
<dbReference type="InterPro" id="IPR033712">
    <property type="entry name" value="Pumilio_RNA-bd"/>
</dbReference>
<keyword evidence="1" id="KW-0677">Repeat</keyword>
<dbReference type="PANTHER" id="PTHR12537">
    <property type="entry name" value="RNA BINDING PROTEIN PUMILIO-RELATED"/>
    <property type="match status" value="1"/>
</dbReference>
<feature type="repeat" description="Pumilio" evidence="2">
    <location>
        <begin position="443"/>
        <end position="478"/>
    </location>
</feature>
<dbReference type="InterPro" id="IPR016024">
    <property type="entry name" value="ARM-type_fold"/>
</dbReference>
<keyword evidence="6" id="KW-1185">Reference proteome</keyword>
<dbReference type="PANTHER" id="PTHR12537:SF12">
    <property type="entry name" value="MATERNAL PROTEIN PUMILIO"/>
    <property type="match status" value="1"/>
</dbReference>
<dbReference type="GO" id="GO:0003729">
    <property type="term" value="F:mRNA binding"/>
    <property type="evidence" value="ECO:0007669"/>
    <property type="project" value="TreeGrafter"/>
</dbReference>
<feature type="compositionally biased region" description="Polar residues" evidence="3">
    <location>
        <begin position="198"/>
        <end position="214"/>
    </location>
</feature>
<accession>A0A0V0R556</accession>
<feature type="repeat" description="Pumilio" evidence="2">
    <location>
        <begin position="670"/>
        <end position="707"/>
    </location>
</feature>
<dbReference type="CDD" id="cd07920">
    <property type="entry name" value="Pumilio"/>
    <property type="match status" value="1"/>
</dbReference>
<dbReference type="PROSITE" id="PS50302">
    <property type="entry name" value="PUM"/>
    <property type="match status" value="8"/>
</dbReference>
<feature type="region of interest" description="Disordered" evidence="3">
    <location>
        <begin position="737"/>
        <end position="765"/>
    </location>
</feature>
<evidence type="ECO:0000256" key="3">
    <source>
        <dbReference type="SAM" id="MobiDB-lite"/>
    </source>
</evidence>
<feature type="repeat" description="Pumilio" evidence="2">
    <location>
        <begin position="553"/>
        <end position="591"/>
    </location>
</feature>
<dbReference type="InterPro" id="IPR001313">
    <property type="entry name" value="Pumilio_RNA-bd_rpt"/>
</dbReference>
<dbReference type="EMBL" id="LDAU01000045">
    <property type="protein sequence ID" value="KRX09617.1"/>
    <property type="molecule type" value="Genomic_DNA"/>
</dbReference>
<feature type="repeat" description="Pumilio" evidence="2">
    <location>
        <begin position="592"/>
        <end position="627"/>
    </location>
</feature>
<reference evidence="5 6" key="1">
    <citation type="journal article" date="2015" name="Sci. Rep.">
        <title>Genome of the facultative scuticociliatosis pathogen Pseudocohnilembus persalinus provides insight into its virulence through horizontal gene transfer.</title>
        <authorList>
            <person name="Xiong J."/>
            <person name="Wang G."/>
            <person name="Cheng J."/>
            <person name="Tian M."/>
            <person name="Pan X."/>
            <person name="Warren A."/>
            <person name="Jiang C."/>
            <person name="Yuan D."/>
            <person name="Miao W."/>
        </authorList>
    </citation>
    <scope>NUCLEOTIDE SEQUENCE [LARGE SCALE GENOMIC DNA]</scope>
    <source>
        <strain evidence="5">36N120E</strain>
    </source>
</reference>
<feature type="repeat" description="Pumilio" evidence="2">
    <location>
        <begin position="517"/>
        <end position="552"/>
    </location>
</feature>
<name>A0A0V0R556_PSEPJ</name>
<sequence>MNLDSKERQLIGNILDIGEEDDHLKLRNLMDQNNGLKSAPPGLFQSNFMQEFQEDQNEQDNEQYRTREYYEYYQKNHINNPRLKKPLYNPNYASNYGDILGLEFDRKLVIHEDEDKKMGQNQVEKQFSQFENNFGGGLKSGSSSNTGQNDNNFLSQEFQNNNSLSLMKNNSYSVTNTMGQQPLQQTPYQQSQFRNMQINQPPYNNQNGSNFFDMQSSQGQQGQIQQGQNFMGLGQRKQQFDHNFLDMQMQQNNNANKNYQQVNQLQQQPYNMQNFKNMNQGQQFNNMGQQQNFQMPQQMAQNGQYMNPQYMFPNQNMQQYYQNNMQNPQMNMQNQNMAQMGFMMQPNQMMNDYQQKGNYNQGNMQHYQNHNKQMNNNNYRNNMNNKNQQGGKGKFNNNFNKDMSFKELLENLIENCKDQYGSRQIQKQFETASDSEKNQLFQKIKPHILQLIKDQFGNYVIQRLLEKGNTYQKKEIFEQIKGNVCELSLHTYGCRVIQKALEEWKNDDQMQNQIIEEINQKIKQCITDQNGNHVIQKCFETTPPNKLTLIIQEVIQHIEELSTHSYGCRVIQRILEFCKPNQVEETKQIYDKLMDNLITLCECQYGNYIMQYILETGPDDKRSLILEKVKQNFVNLSIDKYASNVTEKSVQYSDEQFKSEVVDSLIIIDPITKESGFLKLTKDQFGNYVIQKLYLGSSDSTKKKISNYLKTEQVQQELMKNNFGKHVLQFLDKPQQATHHNNQNPHNNNNYNQQGNRYQKQSYNQ</sequence>
<feature type="compositionally biased region" description="Polar residues" evidence="3">
    <location>
        <begin position="140"/>
        <end position="155"/>
    </location>
</feature>
<proteinExistence type="predicted"/>
<feature type="domain" description="PUM-HD" evidence="4">
    <location>
        <begin position="386"/>
        <end position="735"/>
    </location>
</feature>
<organism evidence="5 6">
    <name type="scientific">Pseudocohnilembus persalinus</name>
    <name type="common">Ciliate</name>
    <dbReference type="NCBI Taxonomy" id="266149"/>
    <lineage>
        <taxon>Eukaryota</taxon>
        <taxon>Sar</taxon>
        <taxon>Alveolata</taxon>
        <taxon>Ciliophora</taxon>
        <taxon>Intramacronucleata</taxon>
        <taxon>Oligohymenophorea</taxon>
        <taxon>Scuticociliatia</taxon>
        <taxon>Philasterida</taxon>
        <taxon>Pseudocohnilembidae</taxon>
        <taxon>Pseudocohnilembus</taxon>
    </lineage>
</organism>
<dbReference type="GO" id="GO:0005737">
    <property type="term" value="C:cytoplasm"/>
    <property type="evidence" value="ECO:0007669"/>
    <property type="project" value="TreeGrafter"/>
</dbReference>
<feature type="repeat" description="Pumilio" evidence="2">
    <location>
        <begin position="628"/>
        <end position="663"/>
    </location>
</feature>
<evidence type="ECO:0000256" key="2">
    <source>
        <dbReference type="PROSITE-ProRule" id="PRU00317"/>
    </source>
</evidence>
<dbReference type="InterPro" id="IPR011989">
    <property type="entry name" value="ARM-like"/>
</dbReference>
<evidence type="ECO:0000313" key="5">
    <source>
        <dbReference type="EMBL" id="KRX09617.1"/>
    </source>
</evidence>
<dbReference type="SMART" id="SM00025">
    <property type="entry name" value="Pumilio"/>
    <property type="match status" value="8"/>
</dbReference>